<accession>A0A7X0J5C2</accession>
<evidence type="ECO:0000313" key="3">
    <source>
        <dbReference type="Proteomes" id="UP000521017"/>
    </source>
</evidence>
<feature type="signal peptide" evidence="1">
    <location>
        <begin position="1"/>
        <end position="19"/>
    </location>
</feature>
<dbReference type="Proteomes" id="UP000521017">
    <property type="component" value="Unassembled WGS sequence"/>
</dbReference>
<dbReference type="AlphaFoldDB" id="A0A7X0J5C2"/>
<comment type="caution">
    <text evidence="2">The sequence shown here is derived from an EMBL/GenBank/DDBJ whole genome shotgun (WGS) entry which is preliminary data.</text>
</comment>
<dbReference type="RefSeq" id="WP_184627045.1">
    <property type="nucleotide sequence ID" value="NZ_JACHCC010000009.1"/>
</dbReference>
<sequence>MKKSYLLLLFLVFGQKIKAQENTTTNTTDNPVKIGKSIFGNEVKRDFSRKGDFFVHWGYNHSWYDNSNINFKGPGYDFTLKNVVARDRQSPLSLEYLNPGQITTPQYNIRAGYFIADNYSVSIGWDHMKYVVDIPQKVAITGVIGDEISTPGVPTGAYAGTYNGQMIDVKSDMLVYEHTDGFNYANIEIARYDDIWVARSRQTSLTLETGIGGGMIVPRTDAHLFGQGRNNHWNVAGYGFSAEAGLKFYVSKHLYFQNTTKVGWTKLKTIHTTGRNDLDKASQEIKFVENLFAIGYQF</sequence>
<evidence type="ECO:0000313" key="2">
    <source>
        <dbReference type="EMBL" id="MBB6501370.1"/>
    </source>
</evidence>
<name>A0A7X0J5C2_9SPHI</name>
<proteinExistence type="predicted"/>
<feature type="chain" id="PRO_5031005759" description="Outermembrane protein" evidence="1">
    <location>
        <begin position="20"/>
        <end position="298"/>
    </location>
</feature>
<organism evidence="2 3">
    <name type="scientific">Pedobacter cryoconitis</name>
    <dbReference type="NCBI Taxonomy" id="188932"/>
    <lineage>
        <taxon>Bacteria</taxon>
        <taxon>Pseudomonadati</taxon>
        <taxon>Bacteroidota</taxon>
        <taxon>Sphingobacteriia</taxon>
        <taxon>Sphingobacteriales</taxon>
        <taxon>Sphingobacteriaceae</taxon>
        <taxon>Pedobacter</taxon>
    </lineage>
</organism>
<keyword evidence="1" id="KW-0732">Signal</keyword>
<gene>
    <name evidence="2" type="ORF">HDF25_003537</name>
</gene>
<reference evidence="2 3" key="1">
    <citation type="submission" date="2020-08" db="EMBL/GenBank/DDBJ databases">
        <title>Genomic Encyclopedia of Type Strains, Phase IV (KMG-V): Genome sequencing to study the core and pangenomes of soil and plant-associated prokaryotes.</title>
        <authorList>
            <person name="Whitman W."/>
        </authorList>
    </citation>
    <scope>NUCLEOTIDE SEQUENCE [LARGE SCALE GENOMIC DNA]</scope>
    <source>
        <strain evidence="2 3">M2T3</strain>
    </source>
</reference>
<protein>
    <recommendedName>
        <fullName evidence="4">Outermembrane protein</fullName>
    </recommendedName>
</protein>
<evidence type="ECO:0008006" key="4">
    <source>
        <dbReference type="Google" id="ProtNLM"/>
    </source>
</evidence>
<evidence type="ECO:0000256" key="1">
    <source>
        <dbReference type="SAM" id="SignalP"/>
    </source>
</evidence>
<dbReference type="EMBL" id="JACHCC010000009">
    <property type="protein sequence ID" value="MBB6501370.1"/>
    <property type="molecule type" value="Genomic_DNA"/>
</dbReference>